<evidence type="ECO:0000313" key="2">
    <source>
        <dbReference type="Proteomes" id="UP000708208"/>
    </source>
</evidence>
<name>A0A8J2NII6_9HEXA</name>
<reference evidence="1" key="1">
    <citation type="submission" date="2021-06" db="EMBL/GenBank/DDBJ databases">
        <authorList>
            <person name="Hodson N. C."/>
            <person name="Mongue J. A."/>
            <person name="Jaron S. K."/>
        </authorList>
    </citation>
    <scope>NUCLEOTIDE SEQUENCE</scope>
</reference>
<gene>
    <name evidence="1" type="ORF">AFUS01_LOCUS491</name>
</gene>
<protein>
    <submittedName>
        <fullName evidence="1">Uncharacterized protein</fullName>
    </submittedName>
</protein>
<dbReference type="Proteomes" id="UP000708208">
    <property type="component" value="Unassembled WGS sequence"/>
</dbReference>
<dbReference type="EMBL" id="CAJVCH010002281">
    <property type="protein sequence ID" value="CAG7643647.1"/>
    <property type="molecule type" value="Genomic_DNA"/>
</dbReference>
<sequence length="213" mass="24437">MEPQQFVQKTRTSRRVPDVIFDTFCRNLNIRSDTVITPLGAFNFIIRRMKCGSNYRSPAISSQFPIHFSLPCHIRTLLIPVIFDDTNTAYSEKEKRKGISYGHTAVAAVCLESQRMVYMDTTIGNPDYTLFRKLMQSRLMVYLRKLTKRKLTSCTHLLVESTKSGARTESRVVAAWVLQSIVNEPGSRASDWEKFTFPVFLAIKKEEATEENV</sequence>
<comment type="caution">
    <text evidence="1">The sequence shown here is derived from an EMBL/GenBank/DDBJ whole genome shotgun (WGS) entry which is preliminary data.</text>
</comment>
<accession>A0A8J2NII6</accession>
<dbReference type="AlphaFoldDB" id="A0A8J2NII6"/>
<keyword evidence="2" id="KW-1185">Reference proteome</keyword>
<evidence type="ECO:0000313" key="1">
    <source>
        <dbReference type="EMBL" id="CAG7643647.1"/>
    </source>
</evidence>
<organism evidence="1 2">
    <name type="scientific">Allacma fusca</name>
    <dbReference type="NCBI Taxonomy" id="39272"/>
    <lineage>
        <taxon>Eukaryota</taxon>
        <taxon>Metazoa</taxon>
        <taxon>Ecdysozoa</taxon>
        <taxon>Arthropoda</taxon>
        <taxon>Hexapoda</taxon>
        <taxon>Collembola</taxon>
        <taxon>Symphypleona</taxon>
        <taxon>Sminthuridae</taxon>
        <taxon>Allacma</taxon>
    </lineage>
</organism>
<proteinExistence type="predicted"/>